<protein>
    <submittedName>
        <fullName evidence="1">Uncharacterized protein</fullName>
    </submittedName>
</protein>
<proteinExistence type="predicted"/>
<keyword evidence="2" id="KW-1185">Reference proteome</keyword>
<sequence length="43" mass="4976">MVFFFELRFSSITPSNKYSTTEVIFGVMNELITKRGMISVKLI</sequence>
<reference evidence="1 2" key="1">
    <citation type="submission" date="2018-07" db="EMBL/GenBank/DDBJ databases">
        <title>Leeuwenhoekiella genomics.</title>
        <authorList>
            <person name="Tahon G."/>
            <person name="Willems A."/>
        </authorList>
    </citation>
    <scope>NUCLEOTIDE SEQUENCE [LARGE SCALE GENOMIC DNA]</scope>
    <source>
        <strain evidence="1 2">LMG 29608</strain>
    </source>
</reference>
<dbReference type="EMBL" id="QOVK01000007">
    <property type="protein sequence ID" value="RXG21728.1"/>
    <property type="molecule type" value="Genomic_DNA"/>
</dbReference>
<organism evidence="1 2">
    <name type="scientific">Leeuwenhoekiella polynyae</name>
    <dbReference type="NCBI Taxonomy" id="1550906"/>
    <lineage>
        <taxon>Bacteria</taxon>
        <taxon>Pseudomonadati</taxon>
        <taxon>Bacteroidota</taxon>
        <taxon>Flavobacteriia</taxon>
        <taxon>Flavobacteriales</taxon>
        <taxon>Flavobacteriaceae</taxon>
        <taxon>Leeuwenhoekiella</taxon>
    </lineage>
</organism>
<dbReference type="Proteomes" id="UP000289859">
    <property type="component" value="Unassembled WGS sequence"/>
</dbReference>
<gene>
    <name evidence="1" type="ORF">DSM02_1973</name>
</gene>
<accession>A0A4Q0P691</accession>
<comment type="caution">
    <text evidence="1">The sequence shown here is derived from an EMBL/GenBank/DDBJ whole genome shotgun (WGS) entry which is preliminary data.</text>
</comment>
<evidence type="ECO:0000313" key="1">
    <source>
        <dbReference type="EMBL" id="RXG21728.1"/>
    </source>
</evidence>
<name>A0A4Q0P691_9FLAO</name>
<dbReference type="AlphaFoldDB" id="A0A4Q0P691"/>
<evidence type="ECO:0000313" key="2">
    <source>
        <dbReference type="Proteomes" id="UP000289859"/>
    </source>
</evidence>